<dbReference type="PROSITE" id="PS50280">
    <property type="entry name" value="SET"/>
    <property type="match status" value="1"/>
</dbReference>
<protein>
    <submittedName>
        <fullName evidence="3">SET domain-containing protein</fullName>
    </submittedName>
</protein>
<feature type="signal peptide" evidence="1">
    <location>
        <begin position="1"/>
        <end position="20"/>
    </location>
</feature>
<keyword evidence="4" id="KW-1185">Reference proteome</keyword>
<dbReference type="PANTHER" id="PTHR47332:SF6">
    <property type="entry name" value="SET DOMAIN-CONTAINING PROTEIN"/>
    <property type="match status" value="1"/>
</dbReference>
<sequence>MIFASPRTCVALLSLPISIAFTPHRTQLPMASAPTWLSEPFCLPLSKSGPPPYCVWTSRDFRNGRGISIIATPEAANTLASSKWFMNAHLIANTSPSHSQPPGYQVTPLPRRGLGLIANSTYKRGDLLMQEAPLVLSSLSLENSHLGEREQGRLYRTATSRLPVASRKRVMGLHGHPDTTSVHDRFKANAFNVFDFAALFPAVARMNHDCRPNAAFYFDKHTFTQKIKAVRDIGPGEEITISCTSVPSTLAGRRKTDMSDVLTSIRWTDLSHYLPSAERSRRMHHHWGFTCTCHLCSSSTSQIAASDARLHRIRELEVLIYHAHSQPLASGTENTTDSTLLAEELFNLYKEERLDGALARPYDSLVAAWQNRGEGGRERARAYAEAGVKAARLWPGPRSAEGARMQSVLGV</sequence>
<dbReference type="OrthoDB" id="265717at2759"/>
<dbReference type="EMBL" id="MU001953">
    <property type="protein sequence ID" value="KAF2792837.1"/>
    <property type="molecule type" value="Genomic_DNA"/>
</dbReference>
<dbReference type="Gene3D" id="2.170.270.10">
    <property type="entry name" value="SET domain"/>
    <property type="match status" value="1"/>
</dbReference>
<dbReference type="InterPro" id="IPR053185">
    <property type="entry name" value="SET_domain_protein"/>
</dbReference>
<dbReference type="SMART" id="SM00317">
    <property type="entry name" value="SET"/>
    <property type="match status" value="1"/>
</dbReference>
<feature type="domain" description="SET" evidence="2">
    <location>
        <begin position="102"/>
        <end position="244"/>
    </location>
</feature>
<evidence type="ECO:0000256" key="1">
    <source>
        <dbReference type="SAM" id="SignalP"/>
    </source>
</evidence>
<dbReference type="AlphaFoldDB" id="A0A6A6XAP3"/>
<dbReference type="Proteomes" id="UP000799757">
    <property type="component" value="Unassembled WGS sequence"/>
</dbReference>
<dbReference type="InterPro" id="IPR046341">
    <property type="entry name" value="SET_dom_sf"/>
</dbReference>
<evidence type="ECO:0000259" key="2">
    <source>
        <dbReference type="PROSITE" id="PS50280"/>
    </source>
</evidence>
<dbReference type="PANTHER" id="PTHR47332">
    <property type="entry name" value="SET DOMAIN-CONTAINING PROTEIN 5"/>
    <property type="match status" value="1"/>
</dbReference>
<dbReference type="CDD" id="cd20071">
    <property type="entry name" value="SET_SMYD"/>
    <property type="match status" value="1"/>
</dbReference>
<name>A0A6A6XAP3_9PLEO</name>
<evidence type="ECO:0000313" key="4">
    <source>
        <dbReference type="Proteomes" id="UP000799757"/>
    </source>
</evidence>
<keyword evidence="1" id="KW-0732">Signal</keyword>
<dbReference type="InterPro" id="IPR001214">
    <property type="entry name" value="SET_dom"/>
</dbReference>
<gene>
    <name evidence="3" type="ORF">K505DRAFT_325894</name>
</gene>
<accession>A0A6A6XAP3</accession>
<feature type="chain" id="PRO_5025604611" evidence="1">
    <location>
        <begin position="21"/>
        <end position="411"/>
    </location>
</feature>
<dbReference type="SUPFAM" id="SSF82199">
    <property type="entry name" value="SET domain"/>
    <property type="match status" value="1"/>
</dbReference>
<reference evidence="3" key="1">
    <citation type="journal article" date="2020" name="Stud. Mycol.">
        <title>101 Dothideomycetes genomes: a test case for predicting lifestyles and emergence of pathogens.</title>
        <authorList>
            <person name="Haridas S."/>
            <person name="Albert R."/>
            <person name="Binder M."/>
            <person name="Bloem J."/>
            <person name="Labutti K."/>
            <person name="Salamov A."/>
            <person name="Andreopoulos B."/>
            <person name="Baker S."/>
            <person name="Barry K."/>
            <person name="Bills G."/>
            <person name="Bluhm B."/>
            <person name="Cannon C."/>
            <person name="Castanera R."/>
            <person name="Culley D."/>
            <person name="Daum C."/>
            <person name="Ezra D."/>
            <person name="Gonzalez J."/>
            <person name="Henrissat B."/>
            <person name="Kuo A."/>
            <person name="Liang C."/>
            <person name="Lipzen A."/>
            <person name="Lutzoni F."/>
            <person name="Magnuson J."/>
            <person name="Mondo S."/>
            <person name="Nolan M."/>
            <person name="Ohm R."/>
            <person name="Pangilinan J."/>
            <person name="Park H.-J."/>
            <person name="Ramirez L."/>
            <person name="Alfaro M."/>
            <person name="Sun H."/>
            <person name="Tritt A."/>
            <person name="Yoshinaga Y."/>
            <person name="Zwiers L.-H."/>
            <person name="Turgeon B."/>
            <person name="Goodwin S."/>
            <person name="Spatafora J."/>
            <person name="Crous P."/>
            <person name="Grigoriev I."/>
        </authorList>
    </citation>
    <scope>NUCLEOTIDE SEQUENCE</scope>
    <source>
        <strain evidence="3">CBS 109.77</strain>
    </source>
</reference>
<proteinExistence type="predicted"/>
<dbReference type="Pfam" id="PF00856">
    <property type="entry name" value="SET"/>
    <property type="match status" value="1"/>
</dbReference>
<organism evidence="3 4">
    <name type="scientific">Melanomma pulvis-pyrius CBS 109.77</name>
    <dbReference type="NCBI Taxonomy" id="1314802"/>
    <lineage>
        <taxon>Eukaryota</taxon>
        <taxon>Fungi</taxon>
        <taxon>Dikarya</taxon>
        <taxon>Ascomycota</taxon>
        <taxon>Pezizomycotina</taxon>
        <taxon>Dothideomycetes</taxon>
        <taxon>Pleosporomycetidae</taxon>
        <taxon>Pleosporales</taxon>
        <taxon>Melanommataceae</taxon>
        <taxon>Melanomma</taxon>
    </lineage>
</organism>
<evidence type="ECO:0000313" key="3">
    <source>
        <dbReference type="EMBL" id="KAF2792837.1"/>
    </source>
</evidence>